<feature type="domain" description="SAM" evidence="1">
    <location>
        <begin position="574"/>
        <end position="620"/>
    </location>
</feature>
<dbReference type="Pfam" id="PF00339">
    <property type="entry name" value="Arrestin_N"/>
    <property type="match status" value="1"/>
</dbReference>
<dbReference type="PROSITE" id="PS50105">
    <property type="entry name" value="SAM_DOMAIN"/>
    <property type="match status" value="1"/>
</dbReference>
<dbReference type="Gene3D" id="2.60.40.640">
    <property type="match status" value="1"/>
</dbReference>
<keyword evidence="3" id="KW-1185">Reference proteome</keyword>
<evidence type="ECO:0000313" key="2">
    <source>
        <dbReference type="EMBL" id="KAJ3106580.1"/>
    </source>
</evidence>
<dbReference type="InterPro" id="IPR014752">
    <property type="entry name" value="Arrestin-like_C"/>
</dbReference>
<gene>
    <name evidence="2" type="ORF">HK100_003710</name>
</gene>
<evidence type="ECO:0000259" key="1">
    <source>
        <dbReference type="PROSITE" id="PS50105"/>
    </source>
</evidence>
<dbReference type="InterPro" id="IPR013761">
    <property type="entry name" value="SAM/pointed_sf"/>
</dbReference>
<dbReference type="EMBL" id="JADGJH010001946">
    <property type="protein sequence ID" value="KAJ3106580.1"/>
    <property type="molecule type" value="Genomic_DNA"/>
</dbReference>
<accession>A0AAD5XAA9</accession>
<comment type="caution">
    <text evidence="2">The sequence shown here is derived from an EMBL/GenBank/DDBJ whole genome shotgun (WGS) entry which is preliminary data.</text>
</comment>
<dbReference type="Proteomes" id="UP001211907">
    <property type="component" value="Unassembled WGS sequence"/>
</dbReference>
<dbReference type="AlphaFoldDB" id="A0AAD5XAA9"/>
<dbReference type="SUPFAM" id="SSF47769">
    <property type="entry name" value="SAM/Pointed domain"/>
    <property type="match status" value="1"/>
</dbReference>
<sequence length="630" mass="66000">MSGVRLDIVPKGTSLSTVTGNSQFVIEAGFDTEAFAVGTVLVRLVRPIKTARLVVEFVGTTTTRWETGVRLASGNSSTSGKKPTEVTRAVAGLSAGTASSPGGLGEVLLETEAGESLAPNPTGGSLAYDFRLRLPRTNLPPTLTTREGHVAYAVRATLTYADASGSGLFGGKRGASQADAEVPAVVRMPTRVVQKLLADAADAGVDRAVAPSADRAAFRVALARTTLQIGDLVDATIEVRATPASARLRLLSASLRLLASYRNAHGDLVLAKAPRPLSEVAQNFQMLRIDSTAASEAVVRRVQLAVDPELALPTLESPLISIQTVFRLEIILDNSEAPNVSFDVPITIVPSIANSPNMEKIAMQQGIAPLQRLPTATPSYQSASSSTSAIVNKTLPPSPRSPPSAALNLNIRPTSFSNPPGYDDGVNALKLQQQHYQQMEKNIASGSFTSPSPFTSPNPFTSPSPFTSSGPFISPTSINPMAADFSTLDITATNNTARSVYNSSILTKSDKSFSYTDYYTPGNGAGVGGSSNGAAVGGGGYSSYPGSHTSASFTDLNNDAVSVSSSVNSPNENWSVQMVADWVKNIVGCGDDIVASFISNQIDGSVLSTLTSDDLKNELGGEYLFFILNF</sequence>
<evidence type="ECO:0000313" key="3">
    <source>
        <dbReference type="Proteomes" id="UP001211907"/>
    </source>
</evidence>
<dbReference type="Gene3D" id="1.10.150.50">
    <property type="entry name" value="Transcription Factor, Ets-1"/>
    <property type="match status" value="1"/>
</dbReference>
<reference evidence="2" key="1">
    <citation type="submission" date="2020-05" db="EMBL/GenBank/DDBJ databases">
        <title>Phylogenomic resolution of chytrid fungi.</title>
        <authorList>
            <person name="Stajich J.E."/>
            <person name="Amses K."/>
            <person name="Simmons R."/>
            <person name="Seto K."/>
            <person name="Myers J."/>
            <person name="Bonds A."/>
            <person name="Quandt C.A."/>
            <person name="Barry K."/>
            <person name="Liu P."/>
            <person name="Grigoriev I."/>
            <person name="Longcore J.E."/>
            <person name="James T.Y."/>
        </authorList>
    </citation>
    <scope>NUCLEOTIDE SEQUENCE</scope>
    <source>
        <strain evidence="2">JEL0513</strain>
    </source>
</reference>
<dbReference type="InterPro" id="IPR011021">
    <property type="entry name" value="Arrestin-like_N"/>
</dbReference>
<organism evidence="2 3">
    <name type="scientific">Physocladia obscura</name>
    <dbReference type="NCBI Taxonomy" id="109957"/>
    <lineage>
        <taxon>Eukaryota</taxon>
        <taxon>Fungi</taxon>
        <taxon>Fungi incertae sedis</taxon>
        <taxon>Chytridiomycota</taxon>
        <taxon>Chytridiomycota incertae sedis</taxon>
        <taxon>Chytridiomycetes</taxon>
        <taxon>Chytridiales</taxon>
        <taxon>Chytriomycetaceae</taxon>
        <taxon>Physocladia</taxon>
    </lineage>
</organism>
<dbReference type="Pfam" id="PF07647">
    <property type="entry name" value="SAM_2"/>
    <property type="match status" value="1"/>
</dbReference>
<proteinExistence type="predicted"/>
<protein>
    <recommendedName>
        <fullName evidence="1">SAM domain-containing protein</fullName>
    </recommendedName>
</protein>
<name>A0AAD5XAA9_9FUNG</name>
<dbReference type="InterPro" id="IPR001660">
    <property type="entry name" value="SAM"/>
</dbReference>